<protein>
    <submittedName>
        <fullName evidence="1">Uncharacterized protein</fullName>
    </submittedName>
</protein>
<organism evidence="1 2">
    <name type="scientific">Sinanodonta woodiana</name>
    <name type="common">Chinese pond mussel</name>
    <name type="synonym">Anodonta woodiana</name>
    <dbReference type="NCBI Taxonomy" id="1069815"/>
    <lineage>
        <taxon>Eukaryota</taxon>
        <taxon>Metazoa</taxon>
        <taxon>Spiralia</taxon>
        <taxon>Lophotrochozoa</taxon>
        <taxon>Mollusca</taxon>
        <taxon>Bivalvia</taxon>
        <taxon>Autobranchia</taxon>
        <taxon>Heteroconchia</taxon>
        <taxon>Palaeoheterodonta</taxon>
        <taxon>Unionida</taxon>
        <taxon>Unionoidea</taxon>
        <taxon>Unionidae</taxon>
        <taxon>Unioninae</taxon>
        <taxon>Sinanodonta</taxon>
    </lineage>
</organism>
<comment type="caution">
    <text evidence="1">The sequence shown here is derived from an EMBL/GenBank/DDBJ whole genome shotgun (WGS) entry which is preliminary data.</text>
</comment>
<keyword evidence="2" id="KW-1185">Reference proteome</keyword>
<dbReference type="Gene3D" id="3.30.40.10">
    <property type="entry name" value="Zinc/RING finger domain, C3HC4 (zinc finger)"/>
    <property type="match status" value="1"/>
</dbReference>
<reference evidence="1 2" key="1">
    <citation type="submission" date="2024-11" db="EMBL/GenBank/DDBJ databases">
        <title>Chromosome-level genome assembly of the freshwater bivalve Anodonta woodiana.</title>
        <authorList>
            <person name="Chen X."/>
        </authorList>
    </citation>
    <scope>NUCLEOTIDE SEQUENCE [LARGE SCALE GENOMIC DNA]</scope>
    <source>
        <strain evidence="1">MN2024</strain>
        <tissue evidence="1">Gills</tissue>
    </source>
</reference>
<dbReference type="InterPro" id="IPR013083">
    <property type="entry name" value="Znf_RING/FYVE/PHD"/>
</dbReference>
<sequence>MGQKCTKIYPCGSCSATCAFECVYCITSANWYHRQCQSMSDKELRQWGQLELDYVCTTCRSLNGSMFDFVSALQRLGMVNLAKLTAAVDRELLFKPRLSIPVKQHTDFPIADSNAAYIMANYVDDVYGNPITNTGDGNCLYNAISILLHGNESLATQLRYLTCIQLVKNMGAYMNHPLSMKHVLMQI</sequence>
<dbReference type="AlphaFoldDB" id="A0ABD3XUQ7"/>
<dbReference type="EMBL" id="JBJQND010000001">
    <property type="protein sequence ID" value="KAL3889926.1"/>
    <property type="molecule type" value="Genomic_DNA"/>
</dbReference>
<evidence type="ECO:0000313" key="2">
    <source>
        <dbReference type="Proteomes" id="UP001634394"/>
    </source>
</evidence>
<accession>A0ABD3XUQ7</accession>
<evidence type="ECO:0000313" key="1">
    <source>
        <dbReference type="EMBL" id="KAL3889926.1"/>
    </source>
</evidence>
<gene>
    <name evidence="1" type="ORF">ACJMK2_002243</name>
</gene>
<proteinExistence type="predicted"/>
<dbReference type="Gene3D" id="3.90.70.80">
    <property type="match status" value="1"/>
</dbReference>
<dbReference type="Proteomes" id="UP001634394">
    <property type="component" value="Unassembled WGS sequence"/>
</dbReference>
<name>A0ABD3XUQ7_SINWO</name>